<accession>X6NZ82</accession>
<dbReference type="InterPro" id="IPR015505">
    <property type="entry name" value="Coronin"/>
</dbReference>
<evidence type="ECO:0000256" key="3">
    <source>
        <dbReference type="SAM" id="SignalP"/>
    </source>
</evidence>
<name>X6NZ82_RETFI</name>
<dbReference type="InterPro" id="IPR015048">
    <property type="entry name" value="DUF1899"/>
</dbReference>
<comment type="caution">
    <text evidence="5">The sequence shown here is derived from an EMBL/GenBank/DDBJ whole genome shotgun (WGS) entry which is preliminary data.</text>
</comment>
<gene>
    <name evidence="5" type="ORF">RFI_05927</name>
</gene>
<proteinExistence type="predicted"/>
<keyword evidence="1" id="KW-0853">WD repeat</keyword>
<protein>
    <recommendedName>
        <fullName evidence="4">DUF1899 domain-containing protein</fullName>
    </recommendedName>
</protein>
<feature type="domain" description="DUF1899" evidence="4">
    <location>
        <begin position="26"/>
        <end position="89"/>
    </location>
</feature>
<reference evidence="5 6" key="1">
    <citation type="journal article" date="2013" name="Curr. Biol.">
        <title>The Genome of the Foraminiferan Reticulomyxa filosa.</title>
        <authorList>
            <person name="Glockner G."/>
            <person name="Hulsmann N."/>
            <person name="Schleicher M."/>
            <person name="Noegel A.A."/>
            <person name="Eichinger L."/>
            <person name="Gallinger C."/>
            <person name="Pawlowski J."/>
            <person name="Sierra R."/>
            <person name="Euteneuer U."/>
            <person name="Pillet L."/>
            <person name="Moustafa A."/>
            <person name="Platzer M."/>
            <person name="Groth M."/>
            <person name="Szafranski K."/>
            <person name="Schliwa M."/>
        </authorList>
    </citation>
    <scope>NUCLEOTIDE SEQUENCE [LARGE SCALE GENOMIC DNA]</scope>
</reference>
<evidence type="ECO:0000256" key="2">
    <source>
        <dbReference type="ARBA" id="ARBA00022737"/>
    </source>
</evidence>
<dbReference type="AlphaFoldDB" id="X6NZ82"/>
<dbReference type="InterPro" id="IPR015943">
    <property type="entry name" value="WD40/YVTN_repeat-like_dom_sf"/>
</dbReference>
<organism evidence="5 6">
    <name type="scientific">Reticulomyxa filosa</name>
    <dbReference type="NCBI Taxonomy" id="46433"/>
    <lineage>
        <taxon>Eukaryota</taxon>
        <taxon>Sar</taxon>
        <taxon>Rhizaria</taxon>
        <taxon>Retaria</taxon>
        <taxon>Foraminifera</taxon>
        <taxon>Monothalamids</taxon>
        <taxon>Reticulomyxidae</taxon>
        <taxon>Reticulomyxa</taxon>
    </lineage>
</organism>
<sequence>MLIFVFFSVQFFFFFWTDLKCVQKPKQRRSSSYRHIFGEQAKDTNRYDEIKNPLTTGEGSYCKANTKFFAVAKKGGGGPLYVIRHEDVGRLPANVPLLSVHKGTCWDFDFHPFIENMIATVSDDCKVAVTKFPMEGLKESVSKQTQQYQKKKKKRYCVGEQNALQITVIVCITTNNNL</sequence>
<keyword evidence="3" id="KW-0732">Signal</keyword>
<dbReference type="GO" id="GO:0007015">
    <property type="term" value="P:actin filament organization"/>
    <property type="evidence" value="ECO:0007669"/>
    <property type="project" value="TreeGrafter"/>
</dbReference>
<dbReference type="OrthoDB" id="1850764at2759"/>
<keyword evidence="2" id="KW-0677">Repeat</keyword>
<evidence type="ECO:0000256" key="1">
    <source>
        <dbReference type="ARBA" id="ARBA00022574"/>
    </source>
</evidence>
<feature type="signal peptide" evidence="3">
    <location>
        <begin position="1"/>
        <end position="21"/>
    </location>
</feature>
<dbReference type="Proteomes" id="UP000023152">
    <property type="component" value="Unassembled WGS sequence"/>
</dbReference>
<dbReference type="PANTHER" id="PTHR10856">
    <property type="entry name" value="CORONIN"/>
    <property type="match status" value="1"/>
</dbReference>
<evidence type="ECO:0000313" key="6">
    <source>
        <dbReference type="Proteomes" id="UP000023152"/>
    </source>
</evidence>
<evidence type="ECO:0000259" key="4">
    <source>
        <dbReference type="SMART" id="SM01166"/>
    </source>
</evidence>
<evidence type="ECO:0000313" key="5">
    <source>
        <dbReference type="EMBL" id="ETO31193.1"/>
    </source>
</evidence>
<dbReference type="EMBL" id="ASPP01005086">
    <property type="protein sequence ID" value="ETO31193.1"/>
    <property type="molecule type" value="Genomic_DNA"/>
</dbReference>
<dbReference type="Gene3D" id="2.130.10.10">
    <property type="entry name" value="YVTN repeat-like/Quinoprotein amine dehydrogenase"/>
    <property type="match status" value="1"/>
</dbReference>
<keyword evidence="6" id="KW-1185">Reference proteome</keyword>
<feature type="chain" id="PRO_5004975890" description="DUF1899 domain-containing protein" evidence="3">
    <location>
        <begin position="22"/>
        <end position="178"/>
    </location>
</feature>
<dbReference type="SMART" id="SM01166">
    <property type="entry name" value="DUF1899"/>
    <property type="match status" value="1"/>
</dbReference>
<dbReference type="GO" id="GO:0051015">
    <property type="term" value="F:actin filament binding"/>
    <property type="evidence" value="ECO:0007669"/>
    <property type="project" value="TreeGrafter"/>
</dbReference>
<dbReference type="PANTHER" id="PTHR10856:SF0">
    <property type="entry name" value="CORONIN"/>
    <property type="match status" value="1"/>
</dbReference>
<dbReference type="Pfam" id="PF08953">
    <property type="entry name" value="DUF1899"/>
    <property type="match status" value="1"/>
</dbReference>